<reference evidence="13 14" key="1">
    <citation type="journal article" date="2018" name="Nat. Genet.">
        <title>The Rosa genome provides new insights in the design of modern roses.</title>
        <authorList>
            <person name="Bendahmane M."/>
        </authorList>
    </citation>
    <scope>NUCLEOTIDE SEQUENCE [LARGE SCALE GENOMIC DNA]</scope>
    <source>
        <strain evidence="14">cv. Old Blush</strain>
    </source>
</reference>
<feature type="region of interest" description="Disordered" evidence="11">
    <location>
        <begin position="191"/>
        <end position="223"/>
    </location>
</feature>
<dbReference type="STRING" id="74649.A0A2P6RIP0"/>
<evidence type="ECO:0000256" key="7">
    <source>
        <dbReference type="ARBA" id="ARBA00023125"/>
    </source>
</evidence>
<dbReference type="SUPFAM" id="SSF57667">
    <property type="entry name" value="beta-beta-alpha zinc fingers"/>
    <property type="match status" value="1"/>
</dbReference>
<keyword evidence="6" id="KW-0805">Transcription regulation</keyword>
<dbReference type="Proteomes" id="UP000238479">
    <property type="component" value="Chromosome 2"/>
</dbReference>
<dbReference type="InterPro" id="IPR036236">
    <property type="entry name" value="Znf_C2H2_sf"/>
</dbReference>
<sequence length="738" mass="84863">MDFIPEDNMITPDANNIELTAYGNNHEGSNPETEQPNNGFWDHITLETEEPMMVPIQHNPDEEQKMAISGHEEKILIQTQTHYDDPKTPFPEYENNEAISYPNNEAVSYPNSGADSYPNNEETNHETQPSKRRKRKSMVWEHFTIETVSAGCRRAYCNQCKRSYAYSKGSKVSGTSHLRRHVEKGSCAALLRSQDNNQSDPSSSKGASNSQKRRHKRASSTPQFVFDQDHCRNDIARMIIMHDYPLQMVEHPGFVSFVQNLQPEFNFNMMTFDTVQGDCIATYQMEKQSLRKFIQGIAARVCLSLDVWTSSQGVGYMLVTGHFIDADWKLQRRLLNVVMEPYPDSDTAVTHAVKVCLHNWSLESKLFSITYHDQLLIMSEAAFENLKLHLPFNGQLLAGNCLAHTLSSIAKEVLENAHDIVKKIRDSIKYVTTSEPHDEKFLVLKKQLQVPSERNIFLDDQTQWNTTYQMLVAASELKQVFSCFDTYDAEFNKQAPSMEDWKQVETLCAHLKPIYDTAYILATTTNPTANIFFHEVSRIQGDLSGGITNEDPFISNLARTMLEKINRYWKNCSLTLATAVVMDPRYKMRYIEFSFTRIYSEEEAPTCIKMVDDRIHELFQEYFTMPSPLAPNYAEEFDAYIMKNLKTELDQYLAEPLLPRVHEFDVLGWWKFNQMVYPTLSKMARDILSIPVSTVPCDSVFDTNAKEMDQYRSSLQAETVEALICTKDWMQYGSPLGF</sequence>
<dbReference type="InterPro" id="IPR025525">
    <property type="entry name" value="hAT-like_transposase_RNase-H"/>
</dbReference>
<protein>
    <submittedName>
        <fullName evidence="13">Putative transcription factor/ chromatin remodeling BED-type(Zn) family</fullName>
    </submittedName>
</protein>
<evidence type="ECO:0000256" key="3">
    <source>
        <dbReference type="ARBA" id="ARBA00022723"/>
    </source>
</evidence>
<dbReference type="SUPFAM" id="SSF53098">
    <property type="entry name" value="Ribonuclease H-like"/>
    <property type="match status" value="1"/>
</dbReference>
<evidence type="ECO:0000256" key="9">
    <source>
        <dbReference type="ARBA" id="ARBA00023242"/>
    </source>
</evidence>
<keyword evidence="7" id="KW-0238">DNA-binding</keyword>
<dbReference type="PANTHER" id="PTHR46481">
    <property type="entry name" value="ZINC FINGER BED DOMAIN-CONTAINING PROTEIN 4"/>
    <property type="match status" value="1"/>
</dbReference>
<dbReference type="GO" id="GO:0046983">
    <property type="term" value="F:protein dimerization activity"/>
    <property type="evidence" value="ECO:0007669"/>
    <property type="project" value="InterPro"/>
</dbReference>
<dbReference type="PANTHER" id="PTHR46481:SF10">
    <property type="entry name" value="ZINC FINGER BED DOMAIN-CONTAINING PROTEIN 39"/>
    <property type="match status" value="1"/>
</dbReference>
<keyword evidence="14" id="KW-1185">Reference proteome</keyword>
<dbReference type="GO" id="GO:0008270">
    <property type="term" value="F:zinc ion binding"/>
    <property type="evidence" value="ECO:0007669"/>
    <property type="project" value="UniProtKB-KW"/>
</dbReference>
<evidence type="ECO:0000256" key="5">
    <source>
        <dbReference type="ARBA" id="ARBA00022833"/>
    </source>
</evidence>
<dbReference type="Pfam" id="PF14372">
    <property type="entry name" value="hAT-like_RNase-H"/>
    <property type="match status" value="1"/>
</dbReference>
<keyword evidence="4 10" id="KW-0863">Zinc-finger</keyword>
<accession>A0A2P6RIP0</accession>
<comment type="subunit">
    <text evidence="2">Homodimer.</text>
</comment>
<dbReference type="GO" id="GO:0003677">
    <property type="term" value="F:DNA binding"/>
    <property type="evidence" value="ECO:0007669"/>
    <property type="project" value="UniProtKB-KW"/>
</dbReference>
<evidence type="ECO:0000256" key="2">
    <source>
        <dbReference type="ARBA" id="ARBA00011738"/>
    </source>
</evidence>
<dbReference type="Gramene" id="PRQ46309">
    <property type="protein sequence ID" value="PRQ46309"/>
    <property type="gene ID" value="RchiOBHm_Chr2g0087651"/>
</dbReference>
<evidence type="ECO:0000259" key="12">
    <source>
        <dbReference type="PROSITE" id="PS50808"/>
    </source>
</evidence>
<keyword evidence="8" id="KW-0804">Transcription</keyword>
<dbReference type="Pfam" id="PF05699">
    <property type="entry name" value="Dimer_Tnp_hAT"/>
    <property type="match status" value="1"/>
</dbReference>
<dbReference type="AlphaFoldDB" id="A0A2P6RIP0"/>
<dbReference type="PROSITE" id="PS50808">
    <property type="entry name" value="ZF_BED"/>
    <property type="match status" value="1"/>
</dbReference>
<keyword evidence="3" id="KW-0479">Metal-binding</keyword>
<evidence type="ECO:0000256" key="8">
    <source>
        <dbReference type="ARBA" id="ARBA00023163"/>
    </source>
</evidence>
<dbReference type="OrthoDB" id="2610923at2759"/>
<feature type="domain" description="BED-type" evidence="12">
    <location>
        <begin position="134"/>
        <end position="194"/>
    </location>
</feature>
<evidence type="ECO:0000313" key="14">
    <source>
        <dbReference type="Proteomes" id="UP000238479"/>
    </source>
</evidence>
<dbReference type="InterPro" id="IPR003656">
    <property type="entry name" value="Znf_BED"/>
</dbReference>
<feature type="region of interest" description="Disordered" evidence="11">
    <location>
        <begin position="103"/>
        <end position="136"/>
    </location>
</feature>
<evidence type="ECO:0000256" key="4">
    <source>
        <dbReference type="ARBA" id="ARBA00022771"/>
    </source>
</evidence>
<evidence type="ECO:0000256" key="10">
    <source>
        <dbReference type="PROSITE-ProRule" id="PRU00027"/>
    </source>
</evidence>
<dbReference type="SMART" id="SM00614">
    <property type="entry name" value="ZnF_BED"/>
    <property type="match status" value="1"/>
</dbReference>
<name>A0A2P6RIP0_ROSCH</name>
<dbReference type="GO" id="GO:0009791">
    <property type="term" value="P:post-embryonic development"/>
    <property type="evidence" value="ECO:0007669"/>
    <property type="project" value="UniProtKB-ARBA"/>
</dbReference>
<organism evidence="13 14">
    <name type="scientific">Rosa chinensis</name>
    <name type="common">China rose</name>
    <dbReference type="NCBI Taxonomy" id="74649"/>
    <lineage>
        <taxon>Eukaryota</taxon>
        <taxon>Viridiplantae</taxon>
        <taxon>Streptophyta</taxon>
        <taxon>Embryophyta</taxon>
        <taxon>Tracheophyta</taxon>
        <taxon>Spermatophyta</taxon>
        <taxon>Magnoliopsida</taxon>
        <taxon>eudicotyledons</taxon>
        <taxon>Gunneridae</taxon>
        <taxon>Pentapetalae</taxon>
        <taxon>rosids</taxon>
        <taxon>fabids</taxon>
        <taxon>Rosales</taxon>
        <taxon>Rosaceae</taxon>
        <taxon>Rosoideae</taxon>
        <taxon>Rosoideae incertae sedis</taxon>
        <taxon>Rosa</taxon>
    </lineage>
</organism>
<feature type="compositionally biased region" description="Low complexity" evidence="11">
    <location>
        <begin position="193"/>
        <end position="204"/>
    </location>
</feature>
<comment type="caution">
    <text evidence="13">The sequence shown here is derived from an EMBL/GenBank/DDBJ whole genome shotgun (WGS) entry which is preliminary data.</text>
</comment>
<evidence type="ECO:0000313" key="13">
    <source>
        <dbReference type="EMBL" id="PRQ46309.1"/>
    </source>
</evidence>
<dbReference type="EMBL" id="PDCK01000040">
    <property type="protein sequence ID" value="PRQ46309.1"/>
    <property type="molecule type" value="Genomic_DNA"/>
</dbReference>
<comment type="subcellular location">
    <subcellularLocation>
        <location evidence="1">Nucleus</location>
    </subcellularLocation>
</comment>
<keyword evidence="5" id="KW-0862">Zinc</keyword>
<dbReference type="InterPro" id="IPR012337">
    <property type="entry name" value="RNaseH-like_sf"/>
</dbReference>
<evidence type="ECO:0000256" key="1">
    <source>
        <dbReference type="ARBA" id="ARBA00004123"/>
    </source>
</evidence>
<keyword evidence="9" id="KW-0539">Nucleus</keyword>
<proteinExistence type="predicted"/>
<feature type="compositionally biased region" description="Polar residues" evidence="11">
    <location>
        <begin position="103"/>
        <end position="121"/>
    </location>
</feature>
<dbReference type="InterPro" id="IPR052035">
    <property type="entry name" value="ZnF_BED_domain_contain"/>
</dbReference>
<dbReference type="InterPro" id="IPR008906">
    <property type="entry name" value="HATC_C_dom"/>
</dbReference>
<gene>
    <name evidence="13" type="ORF">RchiOBHm_Chr2g0087651</name>
</gene>
<evidence type="ECO:0000256" key="11">
    <source>
        <dbReference type="SAM" id="MobiDB-lite"/>
    </source>
</evidence>
<evidence type="ECO:0000256" key="6">
    <source>
        <dbReference type="ARBA" id="ARBA00023015"/>
    </source>
</evidence>
<dbReference type="GO" id="GO:0005634">
    <property type="term" value="C:nucleus"/>
    <property type="evidence" value="ECO:0007669"/>
    <property type="project" value="UniProtKB-SubCell"/>
</dbReference>